<reference evidence="2 3" key="1">
    <citation type="submission" date="2021-03" db="EMBL/GenBank/DDBJ databases">
        <authorList>
            <person name="King G.J."/>
            <person name="Bancroft I."/>
            <person name="Baten A."/>
            <person name="Bloomfield J."/>
            <person name="Borpatragohain P."/>
            <person name="He Z."/>
            <person name="Irish N."/>
            <person name="Irwin J."/>
            <person name="Liu K."/>
            <person name="Mauleon R.P."/>
            <person name="Moore J."/>
            <person name="Morris R."/>
            <person name="Ostergaard L."/>
            <person name="Wang B."/>
            <person name="Wells R."/>
        </authorList>
    </citation>
    <scope>NUCLEOTIDE SEQUENCE [LARGE SCALE GENOMIC DNA]</scope>
    <source>
        <strain evidence="2">R-o-18</strain>
        <tissue evidence="2">Leaf</tissue>
    </source>
</reference>
<dbReference type="EMBL" id="JADBGQ010000006">
    <property type="protein sequence ID" value="KAG5391299.1"/>
    <property type="molecule type" value="Genomic_DNA"/>
</dbReference>
<keyword evidence="3" id="KW-1185">Reference proteome</keyword>
<accession>A0ABQ7LXN5</accession>
<evidence type="ECO:0000313" key="3">
    <source>
        <dbReference type="Proteomes" id="UP000823674"/>
    </source>
</evidence>
<proteinExistence type="predicted"/>
<organism evidence="2 3">
    <name type="scientific">Brassica rapa subsp. trilocularis</name>
    <dbReference type="NCBI Taxonomy" id="1813537"/>
    <lineage>
        <taxon>Eukaryota</taxon>
        <taxon>Viridiplantae</taxon>
        <taxon>Streptophyta</taxon>
        <taxon>Embryophyta</taxon>
        <taxon>Tracheophyta</taxon>
        <taxon>Spermatophyta</taxon>
        <taxon>Magnoliopsida</taxon>
        <taxon>eudicotyledons</taxon>
        <taxon>Gunneridae</taxon>
        <taxon>Pentapetalae</taxon>
        <taxon>rosids</taxon>
        <taxon>malvids</taxon>
        <taxon>Brassicales</taxon>
        <taxon>Brassicaceae</taxon>
        <taxon>Brassiceae</taxon>
        <taxon>Brassica</taxon>
    </lineage>
</organism>
<dbReference type="Proteomes" id="UP000823674">
    <property type="component" value="Chromosome A06"/>
</dbReference>
<gene>
    <name evidence="2" type="primary">A06p000930.1_BraROA</name>
    <name evidence="2" type="ORF">IGI04_021262</name>
</gene>
<name>A0ABQ7LXN5_BRACM</name>
<protein>
    <submittedName>
        <fullName evidence="2">Uncharacterized protein</fullName>
    </submittedName>
</protein>
<comment type="caution">
    <text evidence="2">The sequence shown here is derived from an EMBL/GenBank/DDBJ whole genome shotgun (WGS) entry which is preliminary data.</text>
</comment>
<sequence length="72" mass="8061">MSSVAINHRFSLRETIKKLIFPVSRSGEDKAIRGGSNTNIPIDILESPEECDCGGRVDNSDKEQREEEERGL</sequence>
<feature type="compositionally biased region" description="Basic and acidic residues" evidence="1">
    <location>
        <begin position="53"/>
        <end position="72"/>
    </location>
</feature>
<evidence type="ECO:0000313" key="2">
    <source>
        <dbReference type="EMBL" id="KAG5391299.1"/>
    </source>
</evidence>
<feature type="region of interest" description="Disordered" evidence="1">
    <location>
        <begin position="28"/>
        <end position="72"/>
    </location>
</feature>
<evidence type="ECO:0000256" key="1">
    <source>
        <dbReference type="SAM" id="MobiDB-lite"/>
    </source>
</evidence>